<proteinExistence type="predicted"/>
<feature type="region of interest" description="Disordered" evidence="1">
    <location>
        <begin position="314"/>
        <end position="422"/>
    </location>
</feature>
<evidence type="ECO:0000256" key="1">
    <source>
        <dbReference type="SAM" id="MobiDB-lite"/>
    </source>
</evidence>
<feature type="region of interest" description="Disordered" evidence="1">
    <location>
        <begin position="236"/>
        <end position="258"/>
    </location>
</feature>
<feature type="compositionally biased region" description="Low complexity" evidence="1">
    <location>
        <begin position="314"/>
        <end position="324"/>
    </location>
</feature>
<name>A0A2P6VBT1_9CHLO</name>
<gene>
    <name evidence="2" type="ORF">C2E20_5151</name>
</gene>
<protein>
    <submittedName>
        <fullName evidence="2">Uncharacterized protein</fullName>
    </submittedName>
</protein>
<evidence type="ECO:0000313" key="3">
    <source>
        <dbReference type="Proteomes" id="UP000239649"/>
    </source>
</evidence>
<dbReference type="EMBL" id="LHPF02000014">
    <property type="protein sequence ID" value="PSC71544.1"/>
    <property type="molecule type" value="Genomic_DNA"/>
</dbReference>
<feature type="compositionally biased region" description="Polar residues" evidence="1">
    <location>
        <begin position="236"/>
        <end position="246"/>
    </location>
</feature>
<feature type="compositionally biased region" description="Low complexity" evidence="1">
    <location>
        <begin position="368"/>
        <end position="380"/>
    </location>
</feature>
<comment type="caution">
    <text evidence="2">The sequence shown here is derived from an EMBL/GenBank/DDBJ whole genome shotgun (WGS) entry which is preliminary data.</text>
</comment>
<dbReference type="AlphaFoldDB" id="A0A2P6VBT1"/>
<feature type="region of interest" description="Disordered" evidence="1">
    <location>
        <begin position="109"/>
        <end position="132"/>
    </location>
</feature>
<reference evidence="2 3" key="1">
    <citation type="journal article" date="2018" name="Plant J.">
        <title>Genome sequences of Chlorella sorokiniana UTEX 1602 and Micractinium conductrix SAG 241.80: implications to maltose excretion by a green alga.</title>
        <authorList>
            <person name="Arriola M.B."/>
            <person name="Velmurugan N."/>
            <person name="Zhang Y."/>
            <person name="Plunkett M.H."/>
            <person name="Hondzo H."/>
            <person name="Barney B.M."/>
        </authorList>
    </citation>
    <scope>NUCLEOTIDE SEQUENCE [LARGE SCALE GENOMIC DNA]</scope>
    <source>
        <strain evidence="2 3">SAG 241.80</strain>
    </source>
</reference>
<dbReference type="Proteomes" id="UP000239649">
    <property type="component" value="Unassembled WGS sequence"/>
</dbReference>
<keyword evidence="3" id="KW-1185">Reference proteome</keyword>
<organism evidence="2 3">
    <name type="scientific">Micractinium conductrix</name>
    <dbReference type="NCBI Taxonomy" id="554055"/>
    <lineage>
        <taxon>Eukaryota</taxon>
        <taxon>Viridiplantae</taxon>
        <taxon>Chlorophyta</taxon>
        <taxon>core chlorophytes</taxon>
        <taxon>Trebouxiophyceae</taxon>
        <taxon>Chlorellales</taxon>
        <taxon>Chlorellaceae</taxon>
        <taxon>Chlorella clade</taxon>
        <taxon>Micractinium</taxon>
    </lineage>
</organism>
<evidence type="ECO:0000313" key="2">
    <source>
        <dbReference type="EMBL" id="PSC71544.1"/>
    </source>
</evidence>
<accession>A0A2P6VBT1</accession>
<sequence length="422" mass="42830">MFLAFVALKMRARVRCSCGAADNPAAERAELLALAAQLFRAAGNADRPFKAPAGWRGLPAGAYTPPTLSPDEGLLRSPRSPAEAAAHLEALAARSPWSAAREVIAAAAAKPGSRSLTPPQASSSSGTLLGGSGGVSVTVGAAVPERSSASRHGPASEHSHWPAVRDMVRSWRRRGSASGGGEAVSAAQVLLRGGPGSLAAQPWPGCDVESQKGEVPLQLPEARALTWSQLGLVQSPSASRRVSENGSVHGARRPPLPPQPLPPALGEVHLNPVFAPYEWSLARGDGAPGSAAGSFTQQVAAAAAAATAAGAAGSLSAGTAGSFSQQVRRLPSRLSRGASFNDPASSDPGGEAGLEGSGHGRREGGSLGHSSGRRSSLLHHQGAAWGPLQAEAAHAPGMRTRPSEQSLLQSQGEPDGLGRILE</sequence>
<feature type="compositionally biased region" description="Polar residues" evidence="1">
    <location>
        <begin position="403"/>
        <end position="412"/>
    </location>
</feature>